<keyword evidence="1" id="KW-0732">Signal</keyword>
<evidence type="ECO:0000313" key="3">
    <source>
        <dbReference type="Proteomes" id="UP000027265"/>
    </source>
</evidence>
<dbReference type="EMBL" id="KL197709">
    <property type="protein sequence ID" value="KDQ65085.1"/>
    <property type="molecule type" value="Genomic_DNA"/>
</dbReference>
<sequence>MRFSFAIVLSALAVGSALAGHNCKCQDDRGQYNELTAECCYQQGEIGQLLYYPGPNHQVSHYYSFGRSVTLRLKFSTNPSVPAPQT</sequence>
<feature type="signal peptide" evidence="1">
    <location>
        <begin position="1"/>
        <end position="19"/>
    </location>
</feature>
<dbReference type="AlphaFoldDB" id="A0A067QFX1"/>
<protein>
    <submittedName>
        <fullName evidence="2">Uncharacterized protein</fullName>
    </submittedName>
</protein>
<evidence type="ECO:0000313" key="2">
    <source>
        <dbReference type="EMBL" id="KDQ65085.1"/>
    </source>
</evidence>
<reference evidence="3" key="1">
    <citation type="journal article" date="2014" name="Proc. Natl. Acad. Sci. U.S.A.">
        <title>Extensive sampling of basidiomycete genomes demonstrates inadequacy of the white-rot/brown-rot paradigm for wood decay fungi.</title>
        <authorList>
            <person name="Riley R."/>
            <person name="Salamov A.A."/>
            <person name="Brown D.W."/>
            <person name="Nagy L.G."/>
            <person name="Floudas D."/>
            <person name="Held B.W."/>
            <person name="Levasseur A."/>
            <person name="Lombard V."/>
            <person name="Morin E."/>
            <person name="Otillar R."/>
            <person name="Lindquist E.A."/>
            <person name="Sun H."/>
            <person name="LaButti K.M."/>
            <person name="Schmutz J."/>
            <person name="Jabbour D."/>
            <person name="Luo H."/>
            <person name="Baker S.E."/>
            <person name="Pisabarro A.G."/>
            <person name="Walton J.D."/>
            <person name="Blanchette R.A."/>
            <person name="Henrissat B."/>
            <person name="Martin F."/>
            <person name="Cullen D."/>
            <person name="Hibbett D.S."/>
            <person name="Grigoriev I.V."/>
        </authorList>
    </citation>
    <scope>NUCLEOTIDE SEQUENCE [LARGE SCALE GENOMIC DNA]</scope>
    <source>
        <strain evidence="3">MUCL 33604</strain>
    </source>
</reference>
<feature type="chain" id="PRO_5001643996" evidence="1">
    <location>
        <begin position="20"/>
        <end position="86"/>
    </location>
</feature>
<proteinExistence type="predicted"/>
<evidence type="ECO:0000256" key="1">
    <source>
        <dbReference type="SAM" id="SignalP"/>
    </source>
</evidence>
<dbReference type="InParanoid" id="A0A067QFX1"/>
<dbReference type="Proteomes" id="UP000027265">
    <property type="component" value="Unassembled WGS sequence"/>
</dbReference>
<dbReference type="OrthoDB" id="4971722at2759"/>
<dbReference type="HOGENOM" id="CLU_2498166_0_0_1"/>
<gene>
    <name evidence="2" type="ORF">JAAARDRAFT_247618</name>
</gene>
<name>A0A067QFX1_9AGAM</name>
<keyword evidence="3" id="KW-1185">Reference proteome</keyword>
<dbReference type="Pfam" id="PF19373">
    <property type="entry name" value="DUF5948"/>
    <property type="match status" value="1"/>
</dbReference>
<organism evidence="2 3">
    <name type="scientific">Jaapia argillacea MUCL 33604</name>
    <dbReference type="NCBI Taxonomy" id="933084"/>
    <lineage>
        <taxon>Eukaryota</taxon>
        <taxon>Fungi</taxon>
        <taxon>Dikarya</taxon>
        <taxon>Basidiomycota</taxon>
        <taxon>Agaricomycotina</taxon>
        <taxon>Agaricomycetes</taxon>
        <taxon>Agaricomycetidae</taxon>
        <taxon>Jaapiales</taxon>
        <taxon>Jaapiaceae</taxon>
        <taxon>Jaapia</taxon>
    </lineage>
</organism>
<dbReference type="InterPro" id="IPR045992">
    <property type="entry name" value="DUF5948"/>
</dbReference>
<accession>A0A067QFX1</accession>